<dbReference type="Proteomes" id="UP001603857">
    <property type="component" value="Unassembled WGS sequence"/>
</dbReference>
<name>A0ABD1N6U4_9FABA</name>
<reference evidence="1 2" key="1">
    <citation type="submission" date="2024-08" db="EMBL/GenBank/DDBJ databases">
        <title>Insights into the chromosomal genome structure of Flemingia macrophylla.</title>
        <authorList>
            <person name="Ding Y."/>
            <person name="Zhao Y."/>
            <person name="Bi W."/>
            <person name="Wu M."/>
            <person name="Zhao G."/>
            <person name="Gong Y."/>
            <person name="Li W."/>
            <person name="Zhang P."/>
        </authorList>
    </citation>
    <scope>NUCLEOTIDE SEQUENCE [LARGE SCALE GENOMIC DNA]</scope>
    <source>
        <strain evidence="1">DYQJB</strain>
        <tissue evidence="1">Leaf</tissue>
    </source>
</reference>
<evidence type="ECO:0000313" key="2">
    <source>
        <dbReference type="Proteomes" id="UP001603857"/>
    </source>
</evidence>
<evidence type="ECO:0000313" key="1">
    <source>
        <dbReference type="EMBL" id="KAL2343830.1"/>
    </source>
</evidence>
<dbReference type="AlphaFoldDB" id="A0ABD1N6U4"/>
<dbReference type="PANTHER" id="PTHR48216:SF1">
    <property type="match status" value="1"/>
</dbReference>
<gene>
    <name evidence="1" type="ORF">Fmac_005115</name>
</gene>
<accession>A0ABD1N6U4</accession>
<keyword evidence="2" id="KW-1185">Reference proteome</keyword>
<dbReference type="PANTHER" id="PTHR48216">
    <property type="match status" value="1"/>
</dbReference>
<organism evidence="1 2">
    <name type="scientific">Flemingia macrophylla</name>
    <dbReference type="NCBI Taxonomy" id="520843"/>
    <lineage>
        <taxon>Eukaryota</taxon>
        <taxon>Viridiplantae</taxon>
        <taxon>Streptophyta</taxon>
        <taxon>Embryophyta</taxon>
        <taxon>Tracheophyta</taxon>
        <taxon>Spermatophyta</taxon>
        <taxon>Magnoliopsida</taxon>
        <taxon>eudicotyledons</taxon>
        <taxon>Gunneridae</taxon>
        <taxon>Pentapetalae</taxon>
        <taxon>rosids</taxon>
        <taxon>fabids</taxon>
        <taxon>Fabales</taxon>
        <taxon>Fabaceae</taxon>
        <taxon>Papilionoideae</taxon>
        <taxon>50 kb inversion clade</taxon>
        <taxon>NPAAA clade</taxon>
        <taxon>indigoferoid/millettioid clade</taxon>
        <taxon>Phaseoleae</taxon>
        <taxon>Flemingia</taxon>
    </lineage>
</organism>
<dbReference type="EMBL" id="JBGMDY010000002">
    <property type="protein sequence ID" value="KAL2343830.1"/>
    <property type="molecule type" value="Genomic_DNA"/>
</dbReference>
<comment type="caution">
    <text evidence="1">The sequence shown here is derived from an EMBL/GenBank/DDBJ whole genome shotgun (WGS) entry which is preliminary data.</text>
</comment>
<protein>
    <submittedName>
        <fullName evidence="1">Uncharacterized protein</fullName>
    </submittedName>
</protein>
<proteinExistence type="predicted"/>
<sequence>MTDSLFIVKHSTVSLLKSKDQPRPKVDYKNGSPCMAYVTTITTQSLSTSYSFQKIMASLRSLFMAFFIVLSLSCIGEVQASRKLLAPTFANIPGFNLPPFPPITDWPEYRLPPELLSPNFPSGFFSPPASTTETFKP</sequence>